<accession>A0A9N7VJK8</accession>
<dbReference type="AlphaFoldDB" id="A0A9N7VJK8"/>
<protein>
    <submittedName>
        <fullName evidence="3">Uncharacterized protein</fullName>
    </submittedName>
</protein>
<organism evidence="3 4">
    <name type="scientific">Pleuronectes platessa</name>
    <name type="common">European plaice</name>
    <dbReference type="NCBI Taxonomy" id="8262"/>
    <lineage>
        <taxon>Eukaryota</taxon>
        <taxon>Metazoa</taxon>
        <taxon>Chordata</taxon>
        <taxon>Craniata</taxon>
        <taxon>Vertebrata</taxon>
        <taxon>Euteleostomi</taxon>
        <taxon>Actinopterygii</taxon>
        <taxon>Neopterygii</taxon>
        <taxon>Teleostei</taxon>
        <taxon>Neoteleostei</taxon>
        <taxon>Acanthomorphata</taxon>
        <taxon>Carangaria</taxon>
        <taxon>Pleuronectiformes</taxon>
        <taxon>Pleuronectoidei</taxon>
        <taxon>Pleuronectidae</taxon>
        <taxon>Pleuronectes</taxon>
    </lineage>
</organism>
<feature type="transmembrane region" description="Helical" evidence="1">
    <location>
        <begin position="138"/>
        <end position="164"/>
    </location>
</feature>
<evidence type="ECO:0000256" key="1">
    <source>
        <dbReference type="SAM" id="Phobius"/>
    </source>
</evidence>
<comment type="caution">
    <text evidence="3">The sequence shown here is derived from an EMBL/GenBank/DDBJ whole genome shotgun (WGS) entry which is preliminary data.</text>
</comment>
<feature type="signal peptide" evidence="2">
    <location>
        <begin position="1"/>
        <end position="24"/>
    </location>
</feature>
<keyword evidence="1" id="KW-0472">Membrane</keyword>
<keyword evidence="1" id="KW-1133">Transmembrane helix</keyword>
<evidence type="ECO:0000313" key="3">
    <source>
        <dbReference type="EMBL" id="CAB1450537.1"/>
    </source>
</evidence>
<feature type="chain" id="PRO_5040344192" evidence="2">
    <location>
        <begin position="25"/>
        <end position="262"/>
    </location>
</feature>
<dbReference type="Proteomes" id="UP001153269">
    <property type="component" value="Unassembled WGS sequence"/>
</dbReference>
<sequence length="262" mass="28975">MFGAGWILLGVAALWMSQLPPVSSDPTCCVSKQQDGFFKYELSEPHNSSCDFSWADNHNKVIANHLEINHTLVQTLTNQSITMKTCYHFLLFTRHCSGVMTNCSVNCTRLSEQNQNTTSDPVNPDLICFTVDRCLDPVTIGLCGFAAVVVVAAVVIAVVVWLCIYKPRCNVLDLAETEIKVLCQETNTSWSSSMFRHNAEKTITRERLVTLADRSGNGGSCVALASYNGGGPGPRWWMMMDPNWRQWTMTVDYSGSDLDGGS</sequence>
<evidence type="ECO:0000313" key="4">
    <source>
        <dbReference type="Proteomes" id="UP001153269"/>
    </source>
</evidence>
<keyword evidence="4" id="KW-1185">Reference proteome</keyword>
<name>A0A9N7VJK8_PLEPL</name>
<reference evidence="3" key="1">
    <citation type="submission" date="2020-03" db="EMBL/GenBank/DDBJ databases">
        <authorList>
            <person name="Weist P."/>
        </authorList>
    </citation>
    <scope>NUCLEOTIDE SEQUENCE</scope>
</reference>
<proteinExistence type="predicted"/>
<gene>
    <name evidence="3" type="ORF">PLEPLA_LOCUS38229</name>
</gene>
<keyword evidence="1" id="KW-0812">Transmembrane</keyword>
<evidence type="ECO:0000256" key="2">
    <source>
        <dbReference type="SAM" id="SignalP"/>
    </source>
</evidence>
<keyword evidence="2" id="KW-0732">Signal</keyword>
<dbReference type="EMBL" id="CADEAL010004057">
    <property type="protein sequence ID" value="CAB1450537.1"/>
    <property type="molecule type" value="Genomic_DNA"/>
</dbReference>